<dbReference type="SUPFAM" id="SSF57716">
    <property type="entry name" value="Glucocorticoid receptor-like (DNA-binding domain)"/>
    <property type="match status" value="1"/>
</dbReference>
<dbReference type="Proteomes" id="UP001385389">
    <property type="component" value="Chromosome"/>
</dbReference>
<dbReference type="PROSITE" id="PS51128">
    <property type="entry name" value="ZF_DKSA_2"/>
    <property type="match status" value="1"/>
</dbReference>
<dbReference type="RefSeq" id="WP_422394412.1">
    <property type="nucleotide sequence ID" value="NZ_CP146609.1"/>
</dbReference>
<dbReference type="EMBL" id="CP146609">
    <property type="protein sequence ID" value="WWX24068.1"/>
    <property type="molecule type" value="Genomic_DNA"/>
</dbReference>
<evidence type="ECO:0000256" key="4">
    <source>
        <dbReference type="PROSITE-ProRule" id="PRU00510"/>
    </source>
</evidence>
<dbReference type="Pfam" id="PF01258">
    <property type="entry name" value="zf-dskA_traR"/>
    <property type="match status" value="1"/>
</dbReference>
<name>A0ABZ2IZQ0_9BACT</name>
<gene>
    <name evidence="6" type="ORF">V8V93_07600</name>
</gene>
<reference evidence="6 7" key="1">
    <citation type="submission" date="2024-03" db="EMBL/GenBank/DDBJ databases">
        <title>Phenotype and Genome Characterization of a Sulfate-Reducing Bacterium Pseudodesulfovibrio sp. strain 5S69, isolated from Petroleum Reservoir in Tatarstan (Russia).</title>
        <authorList>
            <person name="Bidzhieva S.K."/>
            <person name="Kadnikov V."/>
            <person name="Tourova T.P."/>
            <person name="Samigullina S.R."/>
            <person name="Sokolova D.S."/>
            <person name="Poltaraus A.B."/>
            <person name="Avtukh A.N."/>
            <person name="Tereshina V.M."/>
            <person name="Mardanov A.V."/>
            <person name="Nazina T.N."/>
        </authorList>
    </citation>
    <scope>NUCLEOTIDE SEQUENCE [LARGE SCALE GENOMIC DNA]</scope>
    <source>
        <strain evidence="6 7">5S69</strain>
    </source>
</reference>
<evidence type="ECO:0000256" key="3">
    <source>
        <dbReference type="ARBA" id="ARBA00022833"/>
    </source>
</evidence>
<dbReference type="InterPro" id="IPR000962">
    <property type="entry name" value="Znf_DskA_TraR"/>
</dbReference>
<feature type="zinc finger region" description="dksA C4-type" evidence="4">
    <location>
        <begin position="36"/>
        <end position="60"/>
    </location>
</feature>
<evidence type="ECO:0000256" key="2">
    <source>
        <dbReference type="ARBA" id="ARBA00022771"/>
    </source>
</evidence>
<keyword evidence="2" id="KW-0863">Zinc-finger</keyword>
<feature type="domain" description="Zinc finger DksA/TraR C4-type" evidence="5">
    <location>
        <begin position="34"/>
        <end position="64"/>
    </location>
</feature>
<organism evidence="6 7">
    <name type="scientific">Pseudodesulfovibrio methanolicus</name>
    <dbReference type="NCBI Taxonomy" id="3126690"/>
    <lineage>
        <taxon>Bacteria</taxon>
        <taxon>Pseudomonadati</taxon>
        <taxon>Thermodesulfobacteriota</taxon>
        <taxon>Desulfovibrionia</taxon>
        <taxon>Desulfovibrionales</taxon>
        <taxon>Desulfovibrionaceae</taxon>
    </lineage>
</organism>
<dbReference type="Gene3D" id="1.20.120.910">
    <property type="entry name" value="DksA, coiled-coil domain"/>
    <property type="match status" value="1"/>
</dbReference>
<evidence type="ECO:0000259" key="5">
    <source>
        <dbReference type="Pfam" id="PF01258"/>
    </source>
</evidence>
<sequence>MADECDMAQDMEALHRKIALQNAGCAAPYHEALHHCAECDAPISEARRRAVPGVRLCVRCQEEADAGHR</sequence>
<keyword evidence="1" id="KW-0479">Metal-binding</keyword>
<protein>
    <submittedName>
        <fullName evidence="6">TraR/DksA C4-type zinc finger protein</fullName>
    </submittedName>
</protein>
<evidence type="ECO:0000313" key="6">
    <source>
        <dbReference type="EMBL" id="WWX24068.1"/>
    </source>
</evidence>
<evidence type="ECO:0000256" key="1">
    <source>
        <dbReference type="ARBA" id="ARBA00022723"/>
    </source>
</evidence>
<dbReference type="PANTHER" id="PTHR38777:SF1">
    <property type="entry name" value="DNAK SUPPRESSOR PROTEIN"/>
    <property type="match status" value="1"/>
</dbReference>
<dbReference type="PANTHER" id="PTHR38777">
    <property type="entry name" value="FELS-2 PROPHAGE PROTEIN"/>
    <property type="match status" value="1"/>
</dbReference>
<accession>A0ABZ2IZQ0</accession>
<keyword evidence="3" id="KW-0862">Zinc</keyword>
<keyword evidence="7" id="KW-1185">Reference proteome</keyword>
<evidence type="ECO:0000313" key="7">
    <source>
        <dbReference type="Proteomes" id="UP001385389"/>
    </source>
</evidence>
<proteinExistence type="predicted"/>